<dbReference type="EMBL" id="JAWQEG010000621">
    <property type="protein sequence ID" value="KAK3887610.1"/>
    <property type="molecule type" value="Genomic_DNA"/>
</dbReference>
<dbReference type="GO" id="GO:0042575">
    <property type="term" value="C:DNA polymerase complex"/>
    <property type="evidence" value="ECO:0007669"/>
    <property type="project" value="UniProtKB-ARBA"/>
</dbReference>
<dbReference type="InterPro" id="IPR043128">
    <property type="entry name" value="Rev_trsase/Diguanyl_cyclase"/>
</dbReference>
<dbReference type="InterPro" id="IPR008737">
    <property type="entry name" value="DUF1758"/>
</dbReference>
<proteinExistence type="predicted"/>
<dbReference type="PANTHER" id="PTHR47331">
    <property type="entry name" value="PHD-TYPE DOMAIN-CONTAINING PROTEIN"/>
    <property type="match status" value="1"/>
</dbReference>
<keyword evidence="4" id="KW-1185">Reference proteome</keyword>
<dbReference type="AlphaFoldDB" id="A0AAE1G7P1"/>
<comment type="caution">
    <text evidence="3">The sequence shown here is derived from an EMBL/GenBank/DDBJ whole genome shotgun (WGS) entry which is preliminary data.</text>
</comment>
<dbReference type="Gene3D" id="3.30.70.270">
    <property type="match status" value="1"/>
</dbReference>
<dbReference type="CDD" id="cd00303">
    <property type="entry name" value="retropepsin_like"/>
    <property type="match status" value="1"/>
</dbReference>
<protein>
    <recommendedName>
        <fullName evidence="2">Integrase catalytic domain-containing protein</fullName>
    </recommendedName>
</protein>
<sequence length="1113" mass="127186">MLLDEESSGSEIEQQQQEYYDNEFNYQSYIIKLRALIINETKHNTNEEKVSSKLTGASALLPKLPCIQLPVFSGDITEYEAFIDQFEAQIGNRPDLEDVTKLQYLKTQLKGRAHELIKGYSSIFDNYQSALDTLKETYGDTERLKHCLLQKIVSLESPKHNKGDLETFRVAMLNLTRSLSNKHDYSCCEWIIASLFQHKLYSATIRQLYLKYETNYFNLSQLSEGLRDMVSHMEIEGASKLSKWSKSEGANQVSEPYKGQNIGTYNTTTGQLKSNQIQQIVCRFCGGAHRDAQCTKYPTGGERIQQLKERKLCTRCMVPHPFKSCNVKLQLCRRCRKGIHHTTLCKTFDKPGKNTNQSTTTAVTEENSQTGNNNQPSSGVGHVNVNAGTTTTRSSGVALATALAQLEKRGEARDVQLFFDTGSQKTFITRKLVEEIRLPIKETVRMTITGFMGQPKSEDFHIVKPMIKMGRRRKRVTAVVVEELPPVIVVPGLSEVLRDLSSKGFQIAKSKVENDRVGNIDLLIGCDYYYDFISNHTVSHEGIHLLKSPAGYIITGKLPDCNLSLTNVNQESLNITPESVLVMKITDHIEQLQGLDPHLEDESELHKLWDLDSIGIDATKPIPDDSVSYQAYLDTVKYEDGQYWIKLPWRMNKADLPNNYYKALGQMYSLIKEQKRKGQFEAYQKVFDEHARLGFIEEVPMANPIDQCHYLPHHGVLKDSETTPLRIVFNCSSKSSSHAPSLNDCLMTGPTMTKKLYDVLLKFRINKYAYTADISKAFLRVGLQEEDRDYTRFVWLSDPNDETSPIKTYRFKSVLFGATSSPFLLQATIDYHLKTSDSPLKEVLASNFYVDNFQGTASEEWELISIYKEANKQLKVANMPLRQWTTNNPNLQCLIKEDFQDYIPPKKTSCIKCRRYDARTIRYPGPPPLPEERVQDSKPFQVVGVDYSGAIQLQNYNEENTGEPKKVYICLFTCATTRAVHLELVTDMSASTFLRAFRRFASRRSCPKVIISDNGSNFRASEPFFKELFKLSEVQQFFESRHCTWKFIAPKSPWQGGFYERMVGVVKRCLRKVLHNKRVGPDELRTVLGEIERQELTTDPLRMSKKIEMNQKL</sequence>
<name>A0AAE1G7P1_PETCI</name>
<dbReference type="SUPFAM" id="SSF50630">
    <property type="entry name" value="Acid proteases"/>
    <property type="match status" value="1"/>
</dbReference>
<accession>A0AAE1G7P1</accession>
<organism evidence="3 4">
    <name type="scientific">Petrolisthes cinctipes</name>
    <name type="common">Flat porcelain crab</name>
    <dbReference type="NCBI Taxonomy" id="88211"/>
    <lineage>
        <taxon>Eukaryota</taxon>
        <taxon>Metazoa</taxon>
        <taxon>Ecdysozoa</taxon>
        <taxon>Arthropoda</taxon>
        <taxon>Crustacea</taxon>
        <taxon>Multicrustacea</taxon>
        <taxon>Malacostraca</taxon>
        <taxon>Eumalacostraca</taxon>
        <taxon>Eucarida</taxon>
        <taxon>Decapoda</taxon>
        <taxon>Pleocyemata</taxon>
        <taxon>Anomura</taxon>
        <taxon>Galatheoidea</taxon>
        <taxon>Porcellanidae</taxon>
        <taxon>Petrolisthes</taxon>
    </lineage>
</organism>
<evidence type="ECO:0000313" key="3">
    <source>
        <dbReference type="EMBL" id="KAK3887610.1"/>
    </source>
</evidence>
<dbReference type="Proteomes" id="UP001286313">
    <property type="component" value="Unassembled WGS sequence"/>
</dbReference>
<dbReference type="Gene3D" id="3.10.10.10">
    <property type="entry name" value="HIV Type 1 Reverse Transcriptase, subunit A, domain 1"/>
    <property type="match status" value="1"/>
</dbReference>
<dbReference type="InterPro" id="IPR036397">
    <property type="entry name" value="RNaseH_sf"/>
</dbReference>
<gene>
    <name evidence="3" type="ORF">Pcinc_008314</name>
</gene>
<reference evidence="3" key="1">
    <citation type="submission" date="2023-10" db="EMBL/GenBank/DDBJ databases">
        <title>Genome assemblies of two species of porcelain crab, Petrolisthes cinctipes and Petrolisthes manimaculis (Anomura: Porcellanidae).</title>
        <authorList>
            <person name="Angst P."/>
        </authorList>
    </citation>
    <scope>NUCLEOTIDE SEQUENCE</scope>
    <source>
        <strain evidence="3">PB745_01</strain>
        <tissue evidence="3">Gill</tissue>
    </source>
</reference>
<dbReference type="InterPro" id="IPR021109">
    <property type="entry name" value="Peptidase_aspartic_dom_sf"/>
</dbReference>
<dbReference type="Pfam" id="PF00665">
    <property type="entry name" value="rve"/>
    <property type="match status" value="1"/>
</dbReference>
<dbReference type="SUPFAM" id="SSF53098">
    <property type="entry name" value="Ribonuclease H-like"/>
    <property type="match status" value="1"/>
</dbReference>
<dbReference type="PROSITE" id="PS50994">
    <property type="entry name" value="INTEGRASE"/>
    <property type="match status" value="1"/>
</dbReference>
<feature type="compositionally biased region" description="Polar residues" evidence="1">
    <location>
        <begin position="353"/>
        <end position="378"/>
    </location>
</feature>
<evidence type="ECO:0000313" key="4">
    <source>
        <dbReference type="Proteomes" id="UP001286313"/>
    </source>
</evidence>
<dbReference type="GO" id="GO:0003676">
    <property type="term" value="F:nucleic acid binding"/>
    <property type="evidence" value="ECO:0007669"/>
    <property type="project" value="InterPro"/>
</dbReference>
<dbReference type="Gene3D" id="3.30.420.10">
    <property type="entry name" value="Ribonuclease H-like superfamily/Ribonuclease H"/>
    <property type="match status" value="1"/>
</dbReference>
<dbReference type="InterPro" id="IPR043502">
    <property type="entry name" value="DNA/RNA_pol_sf"/>
</dbReference>
<dbReference type="Pfam" id="PF03564">
    <property type="entry name" value="DUF1759"/>
    <property type="match status" value="1"/>
</dbReference>
<dbReference type="GO" id="GO:0071897">
    <property type="term" value="P:DNA biosynthetic process"/>
    <property type="evidence" value="ECO:0007669"/>
    <property type="project" value="UniProtKB-ARBA"/>
</dbReference>
<feature type="domain" description="Integrase catalytic" evidence="2">
    <location>
        <begin position="935"/>
        <end position="1113"/>
    </location>
</feature>
<dbReference type="PANTHER" id="PTHR47331:SF5">
    <property type="entry name" value="RIBONUCLEASE H"/>
    <property type="match status" value="1"/>
</dbReference>
<dbReference type="GO" id="GO:0015074">
    <property type="term" value="P:DNA integration"/>
    <property type="evidence" value="ECO:0007669"/>
    <property type="project" value="InterPro"/>
</dbReference>
<feature type="region of interest" description="Disordered" evidence="1">
    <location>
        <begin position="349"/>
        <end position="383"/>
    </location>
</feature>
<dbReference type="Pfam" id="PF05585">
    <property type="entry name" value="DUF1758"/>
    <property type="match status" value="1"/>
</dbReference>
<dbReference type="InterPro" id="IPR012337">
    <property type="entry name" value="RNaseH-like_sf"/>
</dbReference>
<dbReference type="Gene3D" id="2.40.70.10">
    <property type="entry name" value="Acid Proteases"/>
    <property type="match status" value="1"/>
</dbReference>
<evidence type="ECO:0000256" key="1">
    <source>
        <dbReference type="SAM" id="MobiDB-lite"/>
    </source>
</evidence>
<dbReference type="InterPro" id="IPR005312">
    <property type="entry name" value="DUF1759"/>
</dbReference>
<evidence type="ECO:0000259" key="2">
    <source>
        <dbReference type="PROSITE" id="PS50994"/>
    </source>
</evidence>
<dbReference type="SUPFAM" id="SSF56672">
    <property type="entry name" value="DNA/RNA polymerases"/>
    <property type="match status" value="1"/>
</dbReference>
<dbReference type="InterPro" id="IPR001584">
    <property type="entry name" value="Integrase_cat-core"/>
</dbReference>